<dbReference type="OrthoDB" id="4499271at2759"/>
<accession>A0A1R3R9K5</accession>
<dbReference type="EMBL" id="KV907512">
    <property type="protein sequence ID" value="OOF91166.1"/>
    <property type="molecule type" value="Genomic_DNA"/>
</dbReference>
<organism evidence="1 2">
    <name type="scientific">Aspergillus carbonarius (strain ITEM 5010)</name>
    <dbReference type="NCBI Taxonomy" id="602072"/>
    <lineage>
        <taxon>Eukaryota</taxon>
        <taxon>Fungi</taxon>
        <taxon>Dikarya</taxon>
        <taxon>Ascomycota</taxon>
        <taxon>Pezizomycotina</taxon>
        <taxon>Eurotiomycetes</taxon>
        <taxon>Eurotiomycetidae</taxon>
        <taxon>Eurotiales</taxon>
        <taxon>Aspergillaceae</taxon>
        <taxon>Aspergillus</taxon>
        <taxon>Aspergillus subgen. Circumdati</taxon>
    </lineage>
</organism>
<dbReference type="AlphaFoldDB" id="A0A1R3R9K5"/>
<gene>
    <name evidence="1" type="ORF">ASPCADRAFT_134569</name>
</gene>
<reference evidence="2" key="1">
    <citation type="journal article" date="2017" name="Genome Biol.">
        <title>Comparative genomics reveals high biological diversity and specific adaptations in the industrially and medically important fungal genus Aspergillus.</title>
        <authorList>
            <person name="de Vries R.P."/>
            <person name="Riley R."/>
            <person name="Wiebenga A."/>
            <person name="Aguilar-Osorio G."/>
            <person name="Amillis S."/>
            <person name="Uchima C.A."/>
            <person name="Anderluh G."/>
            <person name="Asadollahi M."/>
            <person name="Askin M."/>
            <person name="Barry K."/>
            <person name="Battaglia E."/>
            <person name="Bayram O."/>
            <person name="Benocci T."/>
            <person name="Braus-Stromeyer S.A."/>
            <person name="Caldana C."/>
            <person name="Canovas D."/>
            <person name="Cerqueira G.C."/>
            <person name="Chen F."/>
            <person name="Chen W."/>
            <person name="Choi C."/>
            <person name="Clum A."/>
            <person name="Dos Santos R.A."/>
            <person name="Damasio A.R."/>
            <person name="Diallinas G."/>
            <person name="Emri T."/>
            <person name="Fekete E."/>
            <person name="Flipphi M."/>
            <person name="Freyberg S."/>
            <person name="Gallo A."/>
            <person name="Gournas C."/>
            <person name="Habgood R."/>
            <person name="Hainaut M."/>
            <person name="Harispe M.L."/>
            <person name="Henrissat B."/>
            <person name="Hilden K.S."/>
            <person name="Hope R."/>
            <person name="Hossain A."/>
            <person name="Karabika E."/>
            <person name="Karaffa L."/>
            <person name="Karanyi Z."/>
            <person name="Krasevec N."/>
            <person name="Kuo A."/>
            <person name="Kusch H."/>
            <person name="LaButti K."/>
            <person name="Lagendijk E.L."/>
            <person name="Lapidus A."/>
            <person name="Levasseur A."/>
            <person name="Lindquist E."/>
            <person name="Lipzen A."/>
            <person name="Logrieco A.F."/>
            <person name="MacCabe A."/>
            <person name="Maekelae M.R."/>
            <person name="Malavazi I."/>
            <person name="Melin P."/>
            <person name="Meyer V."/>
            <person name="Mielnichuk N."/>
            <person name="Miskei M."/>
            <person name="Molnar A.P."/>
            <person name="Mule G."/>
            <person name="Ngan C.Y."/>
            <person name="Orejas M."/>
            <person name="Orosz E."/>
            <person name="Ouedraogo J.P."/>
            <person name="Overkamp K.M."/>
            <person name="Park H.-S."/>
            <person name="Perrone G."/>
            <person name="Piumi F."/>
            <person name="Punt P.J."/>
            <person name="Ram A.F."/>
            <person name="Ramon A."/>
            <person name="Rauscher S."/>
            <person name="Record E."/>
            <person name="Riano-Pachon D.M."/>
            <person name="Robert V."/>
            <person name="Roehrig J."/>
            <person name="Ruller R."/>
            <person name="Salamov A."/>
            <person name="Salih N.S."/>
            <person name="Samson R.A."/>
            <person name="Sandor E."/>
            <person name="Sanguinetti M."/>
            <person name="Schuetze T."/>
            <person name="Sepcic K."/>
            <person name="Shelest E."/>
            <person name="Sherlock G."/>
            <person name="Sophianopoulou V."/>
            <person name="Squina F.M."/>
            <person name="Sun H."/>
            <person name="Susca A."/>
            <person name="Todd R.B."/>
            <person name="Tsang A."/>
            <person name="Unkles S.E."/>
            <person name="van de Wiele N."/>
            <person name="van Rossen-Uffink D."/>
            <person name="Oliveira J.V."/>
            <person name="Vesth T.C."/>
            <person name="Visser J."/>
            <person name="Yu J.-H."/>
            <person name="Zhou M."/>
            <person name="Andersen M.R."/>
            <person name="Archer D.B."/>
            <person name="Baker S.E."/>
            <person name="Benoit I."/>
            <person name="Brakhage A.A."/>
            <person name="Braus G.H."/>
            <person name="Fischer R."/>
            <person name="Frisvad J.C."/>
            <person name="Goldman G.H."/>
            <person name="Houbraken J."/>
            <person name="Oakley B."/>
            <person name="Pocsi I."/>
            <person name="Scazzocchio C."/>
            <person name="Seiboth B."/>
            <person name="vanKuyk P.A."/>
            <person name="Wortman J."/>
            <person name="Dyer P.S."/>
            <person name="Grigoriev I.V."/>
        </authorList>
    </citation>
    <scope>NUCLEOTIDE SEQUENCE [LARGE SCALE GENOMIC DNA]</scope>
    <source>
        <strain evidence="2">ITEM 5010</strain>
    </source>
</reference>
<sequence length="420" mass="49186">MAAVTFPQISHSYELDCYVARLLGEAGIPAFIWGPIALNAYFQTDESPIFDGWVVPDSLIDKAVDILDEAKFPPCKDGDRCTVYLEGFDSPYPGVPHPDHHYHIDHIYSTQKERARNTRAVFLYRQSRLFMGFPEPPVRCPPSDDPYYTWFTSHNKIKIQNASEEPRTDPPENRYPVKIPLPARYLEAMFLLAIRDIQWYWTSFYWCNSFCEFIDFMELQEEGSLDQMLEEFRGLLRQHEKWFDEKVLRGEKLPQRPTCVASHEIAYVKWSLLAARKASKSGPAVQSLDDVPKYVTRILPTPEEDDAPQRPDYEVIRAVWEDGLRWRHAWKLAITAVPRLKLDDIQEPWRELIRRHYDRVFCPSLDEIDPMSRYMYEIYLDMREKGTLPTPDPKNGRVQNAKPFEERLQRAGLPIPDDLL</sequence>
<protein>
    <submittedName>
        <fullName evidence="1">Uncharacterized protein</fullName>
    </submittedName>
</protein>
<keyword evidence="2" id="KW-1185">Reference proteome</keyword>
<evidence type="ECO:0000313" key="1">
    <source>
        <dbReference type="EMBL" id="OOF91166.1"/>
    </source>
</evidence>
<dbReference type="Proteomes" id="UP000188318">
    <property type="component" value="Unassembled WGS sequence"/>
</dbReference>
<proteinExistence type="predicted"/>
<dbReference type="VEuPathDB" id="FungiDB:ASPCADRAFT_134569"/>
<evidence type="ECO:0000313" key="2">
    <source>
        <dbReference type="Proteomes" id="UP000188318"/>
    </source>
</evidence>
<name>A0A1R3R9K5_ASPC5</name>